<protein>
    <submittedName>
        <fullName evidence="2">Uncharacterized protein</fullName>
    </submittedName>
</protein>
<evidence type="ECO:0000313" key="2">
    <source>
        <dbReference type="EMBL" id="MBB3112642.1"/>
    </source>
</evidence>
<feature type="transmembrane region" description="Helical" evidence="1">
    <location>
        <begin position="6"/>
        <end position="24"/>
    </location>
</feature>
<reference evidence="2 3" key="1">
    <citation type="submission" date="2020-08" db="EMBL/GenBank/DDBJ databases">
        <title>Genomic Encyclopedia of Type Strains, Phase III (KMG-III): the genomes of soil and plant-associated and newly described type strains.</title>
        <authorList>
            <person name="Whitman W."/>
        </authorList>
    </citation>
    <scope>NUCLEOTIDE SEQUENCE [LARGE SCALE GENOMIC DNA]</scope>
    <source>
        <strain evidence="2 3">CECT 5862</strain>
    </source>
</reference>
<keyword evidence="1" id="KW-0472">Membrane</keyword>
<evidence type="ECO:0000313" key="3">
    <source>
        <dbReference type="Proteomes" id="UP000570361"/>
    </source>
</evidence>
<proteinExistence type="predicted"/>
<evidence type="ECO:0000256" key="1">
    <source>
        <dbReference type="SAM" id="Phobius"/>
    </source>
</evidence>
<organism evidence="2 3">
    <name type="scientific">Paenibacillus phyllosphaerae</name>
    <dbReference type="NCBI Taxonomy" id="274593"/>
    <lineage>
        <taxon>Bacteria</taxon>
        <taxon>Bacillati</taxon>
        <taxon>Bacillota</taxon>
        <taxon>Bacilli</taxon>
        <taxon>Bacillales</taxon>
        <taxon>Paenibacillaceae</taxon>
        <taxon>Paenibacillus</taxon>
    </lineage>
</organism>
<keyword evidence="3" id="KW-1185">Reference proteome</keyword>
<keyword evidence="1" id="KW-1133">Transmembrane helix</keyword>
<accession>A0A7W5B1F6</accession>
<dbReference type="AlphaFoldDB" id="A0A7W5B1F6"/>
<dbReference type="RefSeq" id="WP_183602756.1">
    <property type="nucleotide sequence ID" value="NZ_JACHXK010000013.1"/>
</dbReference>
<dbReference type="EMBL" id="JACHXK010000013">
    <property type="protein sequence ID" value="MBB3112642.1"/>
    <property type="molecule type" value="Genomic_DNA"/>
</dbReference>
<gene>
    <name evidence="2" type="ORF">FHS18_004743</name>
</gene>
<comment type="caution">
    <text evidence="2">The sequence shown here is derived from an EMBL/GenBank/DDBJ whole genome shotgun (WGS) entry which is preliminary data.</text>
</comment>
<name>A0A7W5B1F6_9BACL</name>
<sequence length="80" mass="8548">MITASILLGLSCLVGAVELTRLWTKKHKRTVAVYAAVLIMGNAMIVLRGLGIALPNPADWLTAALTPLNNMLLHLGLIES</sequence>
<dbReference type="Proteomes" id="UP000570361">
    <property type="component" value="Unassembled WGS sequence"/>
</dbReference>
<keyword evidence="1" id="KW-0812">Transmembrane</keyword>
<feature type="transmembrane region" description="Helical" evidence="1">
    <location>
        <begin position="31"/>
        <end position="54"/>
    </location>
</feature>